<dbReference type="NCBIfam" id="NF008900">
    <property type="entry name" value="PRK12267.1"/>
    <property type="match status" value="1"/>
</dbReference>
<feature type="domain" description="TRNA-binding" evidence="17">
    <location>
        <begin position="564"/>
        <end position="665"/>
    </location>
</feature>
<comment type="caution">
    <text evidence="18">The sequence shown here is derived from an EMBL/GenBank/DDBJ whole genome shotgun (WGS) entry which is preliminary data.</text>
</comment>
<dbReference type="NCBIfam" id="TIGR00398">
    <property type="entry name" value="metG"/>
    <property type="match status" value="1"/>
</dbReference>
<comment type="caution">
    <text evidence="15">Lacks conserved residue(s) required for the propagation of feature annotation.</text>
</comment>
<dbReference type="Gene3D" id="1.10.730.10">
    <property type="entry name" value="Isoleucyl-tRNA Synthetase, Domain 1"/>
    <property type="match status" value="1"/>
</dbReference>
<dbReference type="Gene3D" id="2.170.220.10">
    <property type="match status" value="1"/>
</dbReference>
<evidence type="ECO:0000313" key="19">
    <source>
        <dbReference type="Proteomes" id="UP001236559"/>
    </source>
</evidence>
<dbReference type="HAMAP" id="MF_01228">
    <property type="entry name" value="Met_tRNA_synth_type2"/>
    <property type="match status" value="1"/>
</dbReference>
<keyword evidence="13 15" id="KW-0030">Aminoacyl-tRNA synthetase</keyword>
<dbReference type="InterPro" id="IPR002547">
    <property type="entry name" value="tRNA-bd_dom"/>
</dbReference>
<gene>
    <name evidence="15" type="primary">metG</name>
    <name evidence="18" type="ORF">J2S72_001023</name>
</gene>
<comment type="similarity">
    <text evidence="15">Belongs to the class-I aminoacyl-tRNA synthetase family. MetG type 2A subfamily.</text>
</comment>
<evidence type="ECO:0000259" key="17">
    <source>
        <dbReference type="PROSITE" id="PS50886"/>
    </source>
</evidence>
<feature type="binding site" evidence="15">
    <location>
        <position position="148"/>
    </location>
    <ligand>
        <name>Zn(2+)</name>
        <dbReference type="ChEBI" id="CHEBI:29105"/>
    </ligand>
</feature>
<evidence type="ECO:0000256" key="9">
    <source>
        <dbReference type="ARBA" id="ARBA00022833"/>
    </source>
</evidence>
<keyword evidence="19" id="KW-1185">Reference proteome</keyword>
<feature type="short sequence motif" description="'KMSKS' region" evidence="15">
    <location>
        <begin position="297"/>
        <end position="301"/>
    </location>
</feature>
<evidence type="ECO:0000256" key="16">
    <source>
        <dbReference type="SAM" id="Coils"/>
    </source>
</evidence>
<dbReference type="InterPro" id="IPR012340">
    <property type="entry name" value="NA-bd_OB-fold"/>
</dbReference>
<dbReference type="NCBIfam" id="TIGR00399">
    <property type="entry name" value="metG_C_term"/>
    <property type="match status" value="1"/>
</dbReference>
<keyword evidence="5 15" id="KW-0820">tRNA-binding</keyword>
<evidence type="ECO:0000256" key="5">
    <source>
        <dbReference type="ARBA" id="ARBA00022555"/>
    </source>
</evidence>
<evidence type="ECO:0000256" key="14">
    <source>
        <dbReference type="ARBA" id="ARBA00047364"/>
    </source>
</evidence>
<evidence type="ECO:0000256" key="1">
    <source>
        <dbReference type="ARBA" id="ARBA00003314"/>
    </source>
</evidence>
<evidence type="ECO:0000256" key="10">
    <source>
        <dbReference type="ARBA" id="ARBA00022840"/>
    </source>
</evidence>
<dbReference type="Gene3D" id="3.40.50.620">
    <property type="entry name" value="HUPs"/>
    <property type="match status" value="1"/>
</dbReference>
<feature type="coiled-coil region" evidence="16">
    <location>
        <begin position="505"/>
        <end position="532"/>
    </location>
</feature>
<dbReference type="InterPro" id="IPR014729">
    <property type="entry name" value="Rossmann-like_a/b/a_fold"/>
</dbReference>
<dbReference type="Pfam" id="PF09334">
    <property type="entry name" value="tRNA-synt_1g"/>
    <property type="match status" value="1"/>
</dbReference>
<dbReference type="SUPFAM" id="SSF47323">
    <property type="entry name" value="Anticodon-binding domain of a subclass of class I aminoacyl-tRNA synthetases"/>
    <property type="match status" value="1"/>
</dbReference>
<dbReference type="RefSeq" id="WP_307495105.1">
    <property type="nucleotide sequence ID" value="NZ_JAUSTN010000005.1"/>
</dbReference>
<dbReference type="EMBL" id="JAUSTN010000005">
    <property type="protein sequence ID" value="MDQ0274999.1"/>
    <property type="molecule type" value="Genomic_DNA"/>
</dbReference>
<keyword evidence="8 15" id="KW-0547">Nucleotide-binding</keyword>
<name>A0ABU0AVX9_9FIRM</name>
<keyword evidence="4 15" id="KW-0963">Cytoplasm</keyword>
<evidence type="ECO:0000256" key="2">
    <source>
        <dbReference type="ARBA" id="ARBA00004496"/>
    </source>
</evidence>
<comment type="catalytic activity">
    <reaction evidence="14 15">
        <text>tRNA(Met) + L-methionine + ATP = L-methionyl-tRNA(Met) + AMP + diphosphate</text>
        <dbReference type="Rhea" id="RHEA:13481"/>
        <dbReference type="Rhea" id="RHEA-COMP:9667"/>
        <dbReference type="Rhea" id="RHEA-COMP:9698"/>
        <dbReference type="ChEBI" id="CHEBI:30616"/>
        <dbReference type="ChEBI" id="CHEBI:33019"/>
        <dbReference type="ChEBI" id="CHEBI:57844"/>
        <dbReference type="ChEBI" id="CHEBI:78442"/>
        <dbReference type="ChEBI" id="CHEBI:78530"/>
        <dbReference type="ChEBI" id="CHEBI:456215"/>
        <dbReference type="EC" id="6.1.1.10"/>
    </reaction>
</comment>
<keyword evidence="7 15" id="KW-0479">Metal-binding</keyword>
<comment type="subunit">
    <text evidence="3 15">Homodimer.</text>
</comment>
<proteinExistence type="inferred from homology"/>
<dbReference type="InterPro" id="IPR032678">
    <property type="entry name" value="tRNA-synt_1_cat_dom"/>
</dbReference>
<sequence>MSKKYYLTTPIYYPSDNLHIGHTYCTVAADALKKFKKMQGYDVFFTTGSDEHGQKLMQKAHEYGMEPKEYIDHIVENIKALWAKMDIDYDSFIRSTDEQHEKNVQEIFQKLYDKGDIYKGQYEGYYCTPCESFWTESQLGENHTCPDCGRETHLSHEEAYFFRLSKYRDKLLKLYEDHPEFIQPESRKNEMVKNFLENGLEDLSVSRSSFDWGVKVPFDDKHVVYVWIDALSCYLTGLGYGYNNERFNEFWPADVHLVGKEIVRFHTIIWPAILMALDMPLPKQVFGHGWILFDDDKMSKSKGNVVYPEPIIELYGVDALKYFLLREFSFGSDGSFTKEKFMARLNSDLANDLGNLVSRTVSMIEKYKGGIIKKSSAKTEFDENLKNIAVSVKEKVDKAMETYQFSDALEEIWKLVRRANKYVDETQPWVLAKNSEDKEKLENVLYNLAESIRIISVLIYPFITNTSKEIRRQLGIKDQVKWEDARQFGLLDGEKVLKGDVIFPRLDIEKEIENLDKANKKLAEEREKDLNDWIKQAGKKLKKNEKEEKSTIVGLGKEEITLEDFEKLDLRVATIESVEDHPNADKLYILNLKLGQEKRTIVSGIKDYYKKDDLIGKQIIIVANLKPIKLRGVESKGMLLAAKDKNGNLSLASLMDKIEDGVSLG</sequence>
<evidence type="ECO:0000256" key="3">
    <source>
        <dbReference type="ARBA" id="ARBA00011738"/>
    </source>
</evidence>
<dbReference type="CDD" id="cd07957">
    <property type="entry name" value="Anticodon_Ia_Met"/>
    <property type="match status" value="1"/>
</dbReference>
<dbReference type="PROSITE" id="PS00178">
    <property type="entry name" value="AA_TRNA_LIGASE_I"/>
    <property type="match status" value="1"/>
</dbReference>
<keyword evidence="12 15" id="KW-0648">Protein biosynthesis</keyword>
<dbReference type="InterPro" id="IPR015413">
    <property type="entry name" value="Methionyl/Leucyl_tRNA_Synth"/>
</dbReference>
<feature type="binding site" evidence="15">
    <location>
        <position position="127"/>
    </location>
    <ligand>
        <name>Zn(2+)</name>
        <dbReference type="ChEBI" id="CHEBI:29105"/>
    </ligand>
</feature>
<keyword evidence="9 15" id="KW-0862">Zinc</keyword>
<dbReference type="InterPro" id="IPR041872">
    <property type="entry name" value="Anticodon_Met"/>
</dbReference>
<comment type="function">
    <text evidence="1 15">Is required not only for elongation of protein synthesis but also for the initiation of all mRNA translation through initiator tRNA(fMet) aminoacylation.</text>
</comment>
<dbReference type="PROSITE" id="PS50886">
    <property type="entry name" value="TRBD"/>
    <property type="match status" value="1"/>
</dbReference>
<dbReference type="InterPro" id="IPR004495">
    <property type="entry name" value="Met-tRNA-synth_bsu_C"/>
</dbReference>
<keyword evidence="16" id="KW-0175">Coiled coil</keyword>
<dbReference type="PANTHER" id="PTHR43326:SF1">
    <property type="entry name" value="METHIONINE--TRNA LIGASE, MITOCHONDRIAL"/>
    <property type="match status" value="1"/>
</dbReference>
<reference evidence="18 19" key="1">
    <citation type="submission" date="2023-07" db="EMBL/GenBank/DDBJ databases">
        <title>Genomic Encyclopedia of Type Strains, Phase IV (KMG-IV): sequencing the most valuable type-strain genomes for metagenomic binning, comparative biology and taxonomic classification.</title>
        <authorList>
            <person name="Goeker M."/>
        </authorList>
    </citation>
    <scope>NUCLEOTIDE SEQUENCE [LARGE SCALE GENOMIC DNA]</scope>
    <source>
        <strain evidence="18 19">DSM 22616</strain>
    </source>
</reference>
<dbReference type="InterPro" id="IPR009080">
    <property type="entry name" value="tRNAsynth_Ia_anticodon-bd"/>
</dbReference>
<feature type="binding site" evidence="15">
    <location>
        <position position="145"/>
    </location>
    <ligand>
        <name>Zn(2+)</name>
        <dbReference type="ChEBI" id="CHEBI:29105"/>
    </ligand>
</feature>
<dbReference type="PANTHER" id="PTHR43326">
    <property type="entry name" value="METHIONYL-TRNA SYNTHETASE"/>
    <property type="match status" value="1"/>
</dbReference>
<dbReference type="InterPro" id="IPR014758">
    <property type="entry name" value="Met-tRNA_synth"/>
</dbReference>
<dbReference type="SUPFAM" id="SSF52374">
    <property type="entry name" value="Nucleotidylyl transferase"/>
    <property type="match status" value="1"/>
</dbReference>
<dbReference type="Pfam" id="PF01588">
    <property type="entry name" value="tRNA_bind"/>
    <property type="match status" value="1"/>
</dbReference>
<dbReference type="PRINTS" id="PR01041">
    <property type="entry name" value="TRNASYNTHMET"/>
</dbReference>
<dbReference type="InterPro" id="IPR023457">
    <property type="entry name" value="Met-tRNA_synth_2"/>
</dbReference>
<feature type="short sequence motif" description="'HIGH' region" evidence="15">
    <location>
        <begin position="12"/>
        <end position="22"/>
    </location>
</feature>
<keyword evidence="6 15" id="KW-0436">Ligase</keyword>
<protein>
    <recommendedName>
        <fullName evidence="15">Methionine--tRNA ligase</fullName>
        <ecNumber evidence="15">6.1.1.10</ecNumber>
    </recommendedName>
    <alternativeName>
        <fullName evidence="15">Methionyl-tRNA synthetase</fullName>
        <shortName evidence="15">MetRS</shortName>
    </alternativeName>
</protein>
<feature type="binding site" evidence="15">
    <location>
        <position position="130"/>
    </location>
    <ligand>
        <name>Zn(2+)</name>
        <dbReference type="ChEBI" id="CHEBI:29105"/>
    </ligand>
</feature>
<dbReference type="InterPro" id="IPR001412">
    <property type="entry name" value="aa-tRNA-synth_I_CS"/>
</dbReference>
<evidence type="ECO:0000256" key="6">
    <source>
        <dbReference type="ARBA" id="ARBA00022598"/>
    </source>
</evidence>
<dbReference type="EC" id="6.1.1.10" evidence="15"/>
<keyword evidence="11 15" id="KW-0694">RNA-binding</keyword>
<evidence type="ECO:0000256" key="12">
    <source>
        <dbReference type="ARBA" id="ARBA00022917"/>
    </source>
</evidence>
<keyword evidence="10 15" id="KW-0067">ATP-binding</keyword>
<dbReference type="CDD" id="cd00814">
    <property type="entry name" value="MetRS_core"/>
    <property type="match status" value="1"/>
</dbReference>
<dbReference type="Pfam" id="PF01406">
    <property type="entry name" value="tRNA-synt_1e"/>
    <property type="match status" value="1"/>
</dbReference>
<comment type="cofactor">
    <cofactor evidence="15">
        <name>Zn(2+)</name>
        <dbReference type="ChEBI" id="CHEBI:29105"/>
    </cofactor>
    <text evidence="15">Binds 1 zinc ion per subunit.</text>
</comment>
<evidence type="ECO:0000256" key="11">
    <source>
        <dbReference type="ARBA" id="ARBA00022884"/>
    </source>
</evidence>
<comment type="subcellular location">
    <subcellularLocation>
        <location evidence="2 15">Cytoplasm</location>
    </subcellularLocation>
</comment>
<evidence type="ECO:0000313" key="18">
    <source>
        <dbReference type="EMBL" id="MDQ0274999.1"/>
    </source>
</evidence>
<evidence type="ECO:0000256" key="15">
    <source>
        <dbReference type="HAMAP-Rule" id="MF_01228"/>
    </source>
</evidence>
<dbReference type="InterPro" id="IPR033911">
    <property type="entry name" value="MetRS_core"/>
</dbReference>
<evidence type="ECO:0000256" key="13">
    <source>
        <dbReference type="ARBA" id="ARBA00023146"/>
    </source>
</evidence>
<evidence type="ECO:0000256" key="8">
    <source>
        <dbReference type="ARBA" id="ARBA00022741"/>
    </source>
</evidence>
<accession>A0ABU0AVX9</accession>
<organism evidence="18 19">
    <name type="scientific">Peptoniphilus koenoeneniae</name>
    <dbReference type="NCBI Taxonomy" id="507751"/>
    <lineage>
        <taxon>Bacteria</taxon>
        <taxon>Bacillati</taxon>
        <taxon>Bacillota</taxon>
        <taxon>Tissierellia</taxon>
        <taxon>Tissierellales</taxon>
        <taxon>Peptoniphilaceae</taxon>
        <taxon>Peptoniphilus</taxon>
    </lineage>
</organism>
<evidence type="ECO:0000256" key="7">
    <source>
        <dbReference type="ARBA" id="ARBA00022723"/>
    </source>
</evidence>
<dbReference type="SUPFAM" id="SSF50249">
    <property type="entry name" value="Nucleic acid-binding proteins"/>
    <property type="match status" value="1"/>
</dbReference>
<dbReference type="GO" id="GO:0004825">
    <property type="term" value="F:methionine-tRNA ligase activity"/>
    <property type="evidence" value="ECO:0007669"/>
    <property type="project" value="UniProtKB-EC"/>
</dbReference>
<evidence type="ECO:0000256" key="4">
    <source>
        <dbReference type="ARBA" id="ARBA00022490"/>
    </source>
</evidence>
<dbReference type="InterPro" id="IPR013155">
    <property type="entry name" value="M/V/L/I-tRNA-synth_anticd-bd"/>
</dbReference>
<dbReference type="Gene3D" id="2.40.50.140">
    <property type="entry name" value="Nucleic acid-binding proteins"/>
    <property type="match status" value="1"/>
</dbReference>
<dbReference type="CDD" id="cd02800">
    <property type="entry name" value="tRNA_bind_EcMetRS_like"/>
    <property type="match status" value="1"/>
</dbReference>
<dbReference type="Pfam" id="PF08264">
    <property type="entry name" value="Anticodon_1"/>
    <property type="match status" value="1"/>
</dbReference>
<dbReference type="Proteomes" id="UP001236559">
    <property type="component" value="Unassembled WGS sequence"/>
</dbReference>